<dbReference type="KEGG" id="hir:HETIRDRAFT_424951"/>
<evidence type="ECO:0000256" key="1">
    <source>
        <dbReference type="SAM" id="Coils"/>
    </source>
</evidence>
<dbReference type="HOGENOM" id="CLU_044111_0_0_1"/>
<organism evidence="3 4">
    <name type="scientific">Heterobasidion irregulare (strain TC 32-1)</name>
    <dbReference type="NCBI Taxonomy" id="747525"/>
    <lineage>
        <taxon>Eukaryota</taxon>
        <taxon>Fungi</taxon>
        <taxon>Dikarya</taxon>
        <taxon>Basidiomycota</taxon>
        <taxon>Agaricomycotina</taxon>
        <taxon>Agaricomycetes</taxon>
        <taxon>Russulales</taxon>
        <taxon>Bondarzewiaceae</taxon>
        <taxon>Heterobasidion</taxon>
        <taxon>Heterobasidion annosum species complex</taxon>
    </lineage>
</organism>
<reference evidence="3 4" key="1">
    <citation type="journal article" date="2012" name="New Phytol.">
        <title>Insight into trade-off between wood decay and parasitism from the genome of a fungal forest pathogen.</title>
        <authorList>
            <person name="Olson A."/>
            <person name="Aerts A."/>
            <person name="Asiegbu F."/>
            <person name="Belbahri L."/>
            <person name="Bouzid O."/>
            <person name="Broberg A."/>
            <person name="Canback B."/>
            <person name="Coutinho P.M."/>
            <person name="Cullen D."/>
            <person name="Dalman K."/>
            <person name="Deflorio G."/>
            <person name="van Diepen L.T."/>
            <person name="Dunand C."/>
            <person name="Duplessis S."/>
            <person name="Durling M."/>
            <person name="Gonthier P."/>
            <person name="Grimwood J."/>
            <person name="Fossdal C.G."/>
            <person name="Hansson D."/>
            <person name="Henrissat B."/>
            <person name="Hietala A."/>
            <person name="Himmelstrand K."/>
            <person name="Hoffmeister D."/>
            <person name="Hogberg N."/>
            <person name="James T.Y."/>
            <person name="Karlsson M."/>
            <person name="Kohler A."/>
            <person name="Kues U."/>
            <person name="Lee Y.H."/>
            <person name="Lin Y.C."/>
            <person name="Lind M."/>
            <person name="Lindquist E."/>
            <person name="Lombard V."/>
            <person name="Lucas S."/>
            <person name="Lunden K."/>
            <person name="Morin E."/>
            <person name="Murat C."/>
            <person name="Park J."/>
            <person name="Raffaello T."/>
            <person name="Rouze P."/>
            <person name="Salamov A."/>
            <person name="Schmutz J."/>
            <person name="Solheim H."/>
            <person name="Stahlberg J."/>
            <person name="Velez H."/>
            <person name="de Vries R.P."/>
            <person name="Wiebenga A."/>
            <person name="Woodward S."/>
            <person name="Yakovlev I."/>
            <person name="Garbelotto M."/>
            <person name="Martin F."/>
            <person name="Grigoriev I.V."/>
            <person name="Stenlid J."/>
        </authorList>
    </citation>
    <scope>NUCLEOTIDE SEQUENCE [LARGE SCALE GENOMIC DNA]</scope>
    <source>
        <strain evidence="3 4">TC 32-1</strain>
    </source>
</reference>
<evidence type="ECO:0000313" key="3">
    <source>
        <dbReference type="EMBL" id="ETW85858.1"/>
    </source>
</evidence>
<dbReference type="EMBL" id="KI925455">
    <property type="protein sequence ID" value="ETW85858.1"/>
    <property type="molecule type" value="Genomic_DNA"/>
</dbReference>
<dbReference type="OrthoDB" id="2555634at2759"/>
<dbReference type="STRING" id="747525.W4KJ35"/>
<feature type="coiled-coil region" evidence="1">
    <location>
        <begin position="376"/>
        <end position="410"/>
    </location>
</feature>
<feature type="region of interest" description="Disordered" evidence="2">
    <location>
        <begin position="1"/>
        <end position="231"/>
    </location>
</feature>
<feature type="compositionally biased region" description="Polar residues" evidence="2">
    <location>
        <begin position="24"/>
        <end position="62"/>
    </location>
</feature>
<evidence type="ECO:0000256" key="2">
    <source>
        <dbReference type="SAM" id="MobiDB-lite"/>
    </source>
</evidence>
<dbReference type="AlphaFoldDB" id="W4KJ35"/>
<sequence>MLVAGYGSGSEDDSDSDAQISQSTTYHASTSSEPFLTSQLPAPSTPKFTVTSQRSSNVTASGSKLALAGLTLPAPKANKGKKRITIDLPTLSQDETREEDIQPTAKKPRIGGSGSSSLFSMLPAPKKIGPIPAAPQRVLGGGKGPGLVFSDSRSQAVTVEEVDEELEASVDHPESTTTSHPSSNLFLPPSLGKGRKNISVEDPTQSITRPKSIPKPPQSTTTTDAPPSNMIDLSASLRLGSSKAQISLPSVTSAPKVDDFLPPEPTQTDPYPGYYVLPSGKWAAYDTEYYQKFYKKWKADYDAHVRALEKNMEKGFEGAETGETQEVNAMREMEKAKVEIKEREEKKALTQGADGAPAAPKMNIKGAKLGGRARSRHQLTTLLTEAYENREALEQRIADGRRNRKEAGNKYGAWHCANHLRVLPSCG</sequence>
<dbReference type="GO" id="GO:0005634">
    <property type="term" value="C:nucleus"/>
    <property type="evidence" value="ECO:0007669"/>
    <property type="project" value="TreeGrafter"/>
</dbReference>
<keyword evidence="1" id="KW-0175">Coiled coil</keyword>
<dbReference type="RefSeq" id="XP_009542670.1">
    <property type="nucleotide sequence ID" value="XM_009544375.1"/>
</dbReference>
<feature type="region of interest" description="Disordered" evidence="2">
    <location>
        <begin position="250"/>
        <end position="272"/>
    </location>
</feature>
<evidence type="ECO:0008006" key="5">
    <source>
        <dbReference type="Google" id="ProtNLM"/>
    </source>
</evidence>
<dbReference type="GeneID" id="20674014"/>
<dbReference type="eggNOG" id="ENOG502S8PK">
    <property type="taxonomic scope" value="Eukaryota"/>
</dbReference>
<keyword evidence="4" id="KW-1185">Reference proteome</keyword>
<evidence type="ECO:0000313" key="4">
    <source>
        <dbReference type="Proteomes" id="UP000030671"/>
    </source>
</evidence>
<name>W4KJ35_HETIT</name>
<dbReference type="Pfam" id="PF10253">
    <property type="entry name" value="PRCC"/>
    <property type="match status" value="1"/>
</dbReference>
<dbReference type="PANTHER" id="PTHR13621">
    <property type="entry name" value="PROLINE-RICH PROTEIN PRCC"/>
    <property type="match status" value="1"/>
</dbReference>
<accession>W4KJ35</accession>
<gene>
    <name evidence="3" type="ORF">HETIRDRAFT_424951</name>
</gene>
<protein>
    <recommendedName>
        <fullName evidence="5">Mitotic checkpoint regulator, MAD2B-interacting-domain-containing protein</fullName>
    </recommendedName>
</protein>
<feature type="compositionally biased region" description="Low complexity" evidence="2">
    <location>
        <begin position="123"/>
        <end position="135"/>
    </location>
</feature>
<dbReference type="InParanoid" id="W4KJ35"/>
<dbReference type="PANTHER" id="PTHR13621:SF2">
    <property type="entry name" value="PROLINE-RICH PROTEIN PRCC"/>
    <property type="match status" value="1"/>
</dbReference>
<proteinExistence type="predicted"/>
<dbReference type="InterPro" id="IPR018800">
    <property type="entry name" value="PRCC"/>
</dbReference>
<dbReference type="Proteomes" id="UP000030671">
    <property type="component" value="Unassembled WGS sequence"/>
</dbReference>